<keyword evidence="1" id="KW-0732">Signal</keyword>
<accession>A0A940X1F6</accession>
<dbReference type="InterPro" id="IPR011990">
    <property type="entry name" value="TPR-like_helical_dom_sf"/>
</dbReference>
<organism evidence="2 3">
    <name type="scientific">Pseudoxanthomonas helianthi</name>
    <dbReference type="NCBI Taxonomy" id="1453541"/>
    <lineage>
        <taxon>Bacteria</taxon>
        <taxon>Pseudomonadati</taxon>
        <taxon>Pseudomonadota</taxon>
        <taxon>Gammaproteobacteria</taxon>
        <taxon>Lysobacterales</taxon>
        <taxon>Lysobacteraceae</taxon>
        <taxon>Pseudoxanthomonas</taxon>
    </lineage>
</organism>
<dbReference type="AlphaFoldDB" id="A0A940X1F6"/>
<evidence type="ECO:0000313" key="3">
    <source>
        <dbReference type="Proteomes" id="UP000673447"/>
    </source>
</evidence>
<evidence type="ECO:0000313" key="2">
    <source>
        <dbReference type="EMBL" id="MBP3983667.1"/>
    </source>
</evidence>
<name>A0A940X1F6_9GAMM</name>
<dbReference type="Gene3D" id="1.25.40.10">
    <property type="entry name" value="Tetratricopeptide repeat domain"/>
    <property type="match status" value="1"/>
</dbReference>
<reference evidence="2" key="2">
    <citation type="submission" date="2021-03" db="EMBL/GenBank/DDBJ databases">
        <authorList>
            <person name="Cao W."/>
        </authorList>
    </citation>
    <scope>NUCLEOTIDE SEQUENCE</scope>
    <source>
        <strain evidence="2">110414</strain>
    </source>
</reference>
<gene>
    <name evidence="2" type="ORF">J5837_04440</name>
</gene>
<dbReference type="Proteomes" id="UP000673447">
    <property type="component" value="Unassembled WGS sequence"/>
</dbReference>
<evidence type="ECO:0000256" key="1">
    <source>
        <dbReference type="SAM" id="SignalP"/>
    </source>
</evidence>
<reference evidence="2" key="1">
    <citation type="journal article" date="2016" name="Int. J. Syst. Evol. Microbiol.">
        <title>Pseudoxanthomonas helianthi sp. nov., isolated from roots of Jerusalem artichoke (Helianthus tuberosus).</title>
        <authorList>
            <person name="Kittiwongwattana C."/>
            <person name="Thawai C."/>
        </authorList>
    </citation>
    <scope>NUCLEOTIDE SEQUENCE</scope>
    <source>
        <strain evidence="2">110414</strain>
    </source>
</reference>
<feature type="signal peptide" evidence="1">
    <location>
        <begin position="1"/>
        <end position="18"/>
    </location>
</feature>
<dbReference type="InterPro" id="IPR006597">
    <property type="entry name" value="Sel1-like"/>
</dbReference>
<dbReference type="RefSeq" id="WP_210535497.1">
    <property type="nucleotide sequence ID" value="NZ_JAGKTC010000001.1"/>
</dbReference>
<dbReference type="EMBL" id="JAGKTC010000001">
    <property type="protein sequence ID" value="MBP3983667.1"/>
    <property type="molecule type" value="Genomic_DNA"/>
</dbReference>
<comment type="caution">
    <text evidence="2">The sequence shown here is derived from an EMBL/GenBank/DDBJ whole genome shotgun (WGS) entry which is preliminary data.</text>
</comment>
<protein>
    <submittedName>
        <fullName evidence="2">Sel1 repeat family protein</fullName>
    </submittedName>
</protein>
<proteinExistence type="predicted"/>
<sequence length="484" mass="53270">MRGWMLWCLLAMALPAMAADDDRELNAVSRVWDHYAELSSKNDPRSADLLAESSLVHFGFLRDSALYASVEQLRRLPIADRVVVYALRATQQPDALKALDSQAVARLCYGRSWYGVSAPDEGESLPSLSHVTLLGNDHAIGEVAPPTGRQFQFGAEFFRVDGGWKVAPETLIADESAVIQQQIRSSSLSENAMLGYLLERFLGKDEPAPNLVTLEQPFIDDPAARARLNESWPDYEATYRTRVQALGVKAEAGDNFAQMALGTLLVSGSLPQAAPKDEPRGWKLLEQASEGGNSDAAWFVFQHLMADPKQFTDAQLARAAVHLQRAAAAANPQAMAALGGFYFEGAGGLPQDCRQAADWQARAEEAGVKSARNEQVWTWATCPIAAQRDPAKALQLVGFMVKNQDTLAYGELDTVAAAYAANRQFDQAVSFQQKALEKLASAEMNDKARNRTQKRLQARLRDYQGGRDYVQDYNTFKEIMAGNY</sequence>
<dbReference type="SUPFAM" id="SSF81901">
    <property type="entry name" value="HCP-like"/>
    <property type="match status" value="1"/>
</dbReference>
<keyword evidence="3" id="KW-1185">Reference proteome</keyword>
<dbReference type="SMART" id="SM00671">
    <property type="entry name" value="SEL1"/>
    <property type="match status" value="2"/>
</dbReference>
<feature type="chain" id="PRO_5037175377" evidence="1">
    <location>
        <begin position="19"/>
        <end position="484"/>
    </location>
</feature>